<accession>A0A1H1LEB8</accession>
<evidence type="ECO:0000313" key="1">
    <source>
        <dbReference type="EMBL" id="SDR72680.1"/>
    </source>
</evidence>
<keyword evidence="2" id="KW-1185">Reference proteome</keyword>
<proteinExistence type="predicted"/>
<dbReference type="Proteomes" id="UP000243426">
    <property type="component" value="Chromosome I"/>
</dbReference>
<dbReference type="STRING" id="797277.SAMN05216198_0208"/>
<organism evidence="1 2">
    <name type="scientific">Halopseudomonas litoralis</name>
    <dbReference type="NCBI Taxonomy" id="797277"/>
    <lineage>
        <taxon>Bacteria</taxon>
        <taxon>Pseudomonadati</taxon>
        <taxon>Pseudomonadota</taxon>
        <taxon>Gammaproteobacteria</taxon>
        <taxon>Pseudomonadales</taxon>
        <taxon>Pseudomonadaceae</taxon>
        <taxon>Halopseudomonas</taxon>
    </lineage>
</organism>
<name>A0A1H1LEB8_9GAMM</name>
<dbReference type="OrthoDB" id="8904542at2"/>
<gene>
    <name evidence="1" type="ORF">SAMN05216198_0208</name>
</gene>
<reference evidence="2" key="1">
    <citation type="submission" date="2016-10" db="EMBL/GenBank/DDBJ databases">
        <authorList>
            <person name="Varghese N."/>
            <person name="Submissions S."/>
        </authorList>
    </citation>
    <scope>NUCLEOTIDE SEQUENCE [LARGE SCALE GENOMIC DNA]</scope>
    <source>
        <strain evidence="2">2SM5</strain>
    </source>
</reference>
<dbReference type="RefSeq" id="WP_090271631.1">
    <property type="nucleotide sequence ID" value="NZ_LT629748.1"/>
</dbReference>
<protein>
    <submittedName>
        <fullName evidence="1">Uncharacterized protein</fullName>
    </submittedName>
</protein>
<sequence>MSNEIRTIIQKAEETLQTARFGYEDLTSGNRYRRYSGIRNLVVFGRSVTFVIQNLKTPVGSDRFDAWYQPIQEKMKSDVLMKYFVTLRNEILKQGKLPVSTSASVNFSSSDMAKLGTPPPGAIGFFIGDQTGGSGWEIELPDGTNEKYYVELPESMAKVQQHFSELPVPDDDDLKKKSIEELCEYYLKELEGVVDEARKAFLGEDTQRAGGKRLPPYLRVVK</sequence>
<dbReference type="AlphaFoldDB" id="A0A1H1LEB8"/>
<dbReference type="EMBL" id="LT629748">
    <property type="protein sequence ID" value="SDR72680.1"/>
    <property type="molecule type" value="Genomic_DNA"/>
</dbReference>
<evidence type="ECO:0000313" key="2">
    <source>
        <dbReference type="Proteomes" id="UP000243426"/>
    </source>
</evidence>